<dbReference type="EMBL" id="AP021861">
    <property type="protein sequence ID" value="BBO33420.1"/>
    <property type="molecule type" value="Genomic_DNA"/>
</dbReference>
<protein>
    <recommendedName>
        <fullName evidence="3">HTH arsR-type domain-containing protein</fullName>
    </recommendedName>
</protein>
<organism evidence="1 2">
    <name type="scientific">Lacipirellula parvula</name>
    <dbReference type="NCBI Taxonomy" id="2650471"/>
    <lineage>
        <taxon>Bacteria</taxon>
        <taxon>Pseudomonadati</taxon>
        <taxon>Planctomycetota</taxon>
        <taxon>Planctomycetia</taxon>
        <taxon>Pirellulales</taxon>
        <taxon>Lacipirellulaceae</taxon>
        <taxon>Lacipirellula</taxon>
    </lineage>
</organism>
<dbReference type="AlphaFoldDB" id="A0A5K7X9M6"/>
<sequence>MASTGLVTRRKQGSFALYRLQDPVLEKICELVCESLRRDLEAEVKRNKKLLRKGGRQ</sequence>
<name>A0A5K7X9M6_9BACT</name>
<reference evidence="2" key="1">
    <citation type="submission" date="2019-10" db="EMBL/GenBank/DDBJ databases">
        <title>Lacipirellula parvula gen. nov., sp. nov., representing a lineage of planctomycetes widespread in freshwater anoxic habitats, and description of the family Lacipirellulaceae.</title>
        <authorList>
            <person name="Dedysh S.N."/>
            <person name="Kulichevskaya I.S."/>
            <person name="Beletsky A.V."/>
            <person name="Rakitin A.L."/>
            <person name="Mardanov A.V."/>
            <person name="Ivanova A.A."/>
            <person name="Saltykova V.X."/>
            <person name="Rijpstra W.I.C."/>
            <person name="Sinninghe Damste J.S."/>
            <person name="Ravin N.V."/>
        </authorList>
    </citation>
    <scope>NUCLEOTIDE SEQUENCE [LARGE SCALE GENOMIC DNA]</scope>
    <source>
        <strain evidence="2">PX69</strain>
    </source>
</reference>
<dbReference type="KEGG" id="lpav:PLANPX_3032"/>
<dbReference type="Proteomes" id="UP000326837">
    <property type="component" value="Chromosome"/>
</dbReference>
<evidence type="ECO:0000313" key="1">
    <source>
        <dbReference type="EMBL" id="BBO33420.1"/>
    </source>
</evidence>
<proteinExistence type="predicted"/>
<evidence type="ECO:0008006" key="3">
    <source>
        <dbReference type="Google" id="ProtNLM"/>
    </source>
</evidence>
<keyword evidence="2" id="KW-1185">Reference proteome</keyword>
<accession>A0A5K7X9M6</accession>
<gene>
    <name evidence="1" type="ORF">PLANPX_3032</name>
</gene>
<evidence type="ECO:0000313" key="2">
    <source>
        <dbReference type="Proteomes" id="UP000326837"/>
    </source>
</evidence>